<reference evidence="2" key="2">
    <citation type="submission" date="2020-09" db="EMBL/GenBank/DDBJ databases">
        <authorList>
            <person name="Sun Q."/>
            <person name="Ohkuma M."/>
        </authorList>
    </citation>
    <scope>NUCLEOTIDE SEQUENCE</scope>
    <source>
        <strain evidence="2">JCM 5016</strain>
    </source>
</reference>
<name>A0A918QWQ9_9ACTN</name>
<evidence type="ECO:0000313" key="2">
    <source>
        <dbReference type="EMBL" id="GGZ74195.1"/>
    </source>
</evidence>
<keyword evidence="3" id="KW-1185">Reference proteome</keyword>
<protein>
    <submittedName>
        <fullName evidence="2">Uncharacterized protein</fullName>
    </submittedName>
</protein>
<gene>
    <name evidence="2" type="ORF">GCM10010389_09810</name>
</gene>
<reference evidence="2" key="1">
    <citation type="journal article" date="2014" name="Int. J. Syst. Evol. Microbiol.">
        <title>Complete genome sequence of Corynebacterium casei LMG S-19264T (=DSM 44701T), isolated from a smear-ripened cheese.</title>
        <authorList>
            <consortium name="US DOE Joint Genome Institute (JGI-PGF)"/>
            <person name="Walter F."/>
            <person name="Albersmeier A."/>
            <person name="Kalinowski J."/>
            <person name="Ruckert C."/>
        </authorList>
    </citation>
    <scope>NUCLEOTIDE SEQUENCE</scope>
    <source>
        <strain evidence="2">JCM 5016</strain>
    </source>
</reference>
<evidence type="ECO:0000256" key="1">
    <source>
        <dbReference type="SAM" id="MobiDB-lite"/>
    </source>
</evidence>
<proteinExistence type="predicted"/>
<evidence type="ECO:0000313" key="3">
    <source>
        <dbReference type="Proteomes" id="UP000623010"/>
    </source>
</evidence>
<dbReference type="AlphaFoldDB" id="A0A918QWQ9"/>
<organism evidence="2 3">
    <name type="scientific">Streptomyces echinoruber</name>
    <dbReference type="NCBI Taxonomy" id="68898"/>
    <lineage>
        <taxon>Bacteria</taxon>
        <taxon>Bacillati</taxon>
        <taxon>Actinomycetota</taxon>
        <taxon>Actinomycetes</taxon>
        <taxon>Kitasatosporales</taxon>
        <taxon>Streptomycetaceae</taxon>
        <taxon>Streptomyces</taxon>
    </lineage>
</organism>
<accession>A0A918QWQ9</accession>
<sequence>MRRRARAKAVGVLPSPWGSARRRTAAVSRDGSGGRHGACPGAGPGRPVRPPAGCAAVTAVPGQRVEDTAVPPRRAFETRDGKANAGVFVKGSYEITAGRPIGNRRPAGAITV</sequence>
<feature type="region of interest" description="Disordered" evidence="1">
    <location>
        <begin position="1"/>
        <end position="52"/>
    </location>
</feature>
<dbReference type="EMBL" id="BMWH01000002">
    <property type="protein sequence ID" value="GGZ74195.1"/>
    <property type="molecule type" value="Genomic_DNA"/>
</dbReference>
<dbReference type="Proteomes" id="UP000623010">
    <property type="component" value="Unassembled WGS sequence"/>
</dbReference>
<feature type="compositionally biased region" description="Gly residues" evidence="1">
    <location>
        <begin position="34"/>
        <end position="44"/>
    </location>
</feature>
<comment type="caution">
    <text evidence="2">The sequence shown here is derived from an EMBL/GenBank/DDBJ whole genome shotgun (WGS) entry which is preliminary data.</text>
</comment>